<reference evidence="2" key="2">
    <citation type="submission" date="2020-08" db="EMBL/GenBank/DDBJ databases">
        <authorList>
            <person name="Chen M."/>
            <person name="Teng W."/>
            <person name="Zhao L."/>
            <person name="Hu C."/>
            <person name="Zhou Y."/>
            <person name="Han B."/>
            <person name="Song L."/>
            <person name="Shu W."/>
        </authorList>
    </citation>
    <scope>NUCLEOTIDE SEQUENCE</scope>
    <source>
        <strain evidence="2">FACHB-1277</strain>
    </source>
</reference>
<accession>A0A926UW41</accession>
<feature type="domain" description="POU-specific" evidence="1">
    <location>
        <begin position="1"/>
        <end position="13"/>
    </location>
</feature>
<dbReference type="Gene3D" id="1.20.120.330">
    <property type="entry name" value="Nucleotidyltransferases domain 2"/>
    <property type="match status" value="1"/>
</dbReference>
<name>A0A926UW41_9CYAN</name>
<dbReference type="GO" id="GO:0003700">
    <property type="term" value="F:DNA-binding transcription factor activity"/>
    <property type="evidence" value="ECO:0007669"/>
    <property type="project" value="InterPro"/>
</dbReference>
<evidence type="ECO:0000313" key="3">
    <source>
        <dbReference type="Proteomes" id="UP000631421"/>
    </source>
</evidence>
<comment type="caution">
    <text evidence="2">The sequence shown here is derived from an EMBL/GenBank/DDBJ whole genome shotgun (WGS) entry which is preliminary data.</text>
</comment>
<gene>
    <name evidence="2" type="ORF">H6F44_17705</name>
</gene>
<dbReference type="RefSeq" id="WP_190352358.1">
    <property type="nucleotide sequence ID" value="NZ_JACJPY010000073.1"/>
</dbReference>
<reference evidence="2" key="1">
    <citation type="journal article" date="2015" name="ISME J.">
        <title>Draft Genome Sequence of Streptomyces incarnatus NRRL8089, which Produces the Nucleoside Antibiotic Sinefungin.</title>
        <authorList>
            <person name="Oshima K."/>
            <person name="Hattori M."/>
            <person name="Shimizu H."/>
            <person name="Fukuda K."/>
            <person name="Nemoto M."/>
            <person name="Inagaki K."/>
            <person name="Tamura T."/>
        </authorList>
    </citation>
    <scope>NUCLEOTIDE SEQUENCE</scope>
    <source>
        <strain evidence="2">FACHB-1277</strain>
    </source>
</reference>
<evidence type="ECO:0000259" key="1">
    <source>
        <dbReference type="PROSITE" id="PS51179"/>
    </source>
</evidence>
<protein>
    <recommendedName>
        <fullName evidence="1">POU-specific domain-containing protein</fullName>
    </recommendedName>
</protein>
<organism evidence="2 3">
    <name type="scientific">Pseudanabaena cinerea FACHB-1277</name>
    <dbReference type="NCBI Taxonomy" id="2949581"/>
    <lineage>
        <taxon>Bacteria</taxon>
        <taxon>Bacillati</taxon>
        <taxon>Cyanobacteriota</taxon>
        <taxon>Cyanophyceae</taxon>
        <taxon>Pseudanabaenales</taxon>
        <taxon>Pseudanabaenaceae</taxon>
        <taxon>Pseudanabaena</taxon>
        <taxon>Pseudanabaena cinerea</taxon>
    </lineage>
</organism>
<dbReference type="PROSITE" id="PS51179">
    <property type="entry name" value="POU_3"/>
    <property type="match status" value="1"/>
</dbReference>
<dbReference type="AlphaFoldDB" id="A0A926UW41"/>
<sequence>MKPITQEWVDKAEGDFATAQREIDVENNPNYDAVCFHLKLSMKLEL</sequence>
<dbReference type="EMBL" id="JACJPY010000073">
    <property type="protein sequence ID" value="MBD2151943.1"/>
    <property type="molecule type" value="Genomic_DNA"/>
</dbReference>
<dbReference type="InterPro" id="IPR000327">
    <property type="entry name" value="POU_dom"/>
</dbReference>
<proteinExistence type="predicted"/>
<keyword evidence="3" id="KW-1185">Reference proteome</keyword>
<evidence type="ECO:0000313" key="2">
    <source>
        <dbReference type="EMBL" id="MBD2151943.1"/>
    </source>
</evidence>
<dbReference type="Proteomes" id="UP000631421">
    <property type="component" value="Unassembled WGS sequence"/>
</dbReference>